<keyword evidence="7" id="KW-0325">Glycoprotein</keyword>
<organism evidence="11 12">
    <name type="scientific">Ciona savignyi</name>
    <name type="common">Pacific transparent sea squirt</name>
    <dbReference type="NCBI Taxonomy" id="51511"/>
    <lineage>
        <taxon>Eukaryota</taxon>
        <taxon>Metazoa</taxon>
        <taxon>Chordata</taxon>
        <taxon>Tunicata</taxon>
        <taxon>Ascidiacea</taxon>
        <taxon>Phlebobranchia</taxon>
        <taxon>Cionidae</taxon>
        <taxon>Ciona</taxon>
    </lineage>
</organism>
<feature type="transmembrane region" description="Helical" evidence="8">
    <location>
        <begin position="254"/>
        <end position="276"/>
    </location>
</feature>
<feature type="transmembrane region" description="Helical" evidence="8">
    <location>
        <begin position="498"/>
        <end position="519"/>
    </location>
</feature>
<keyword evidence="4 8" id="KW-0812">Transmembrane</keyword>
<evidence type="ECO:0000256" key="8">
    <source>
        <dbReference type="RuleBase" id="RU280814"/>
    </source>
</evidence>
<evidence type="ECO:0000259" key="10">
    <source>
        <dbReference type="Pfam" id="PF16178"/>
    </source>
</evidence>
<sequence>FHDGVRYIDYVIAYEQGDEGKSEDGKVEELRRKYEENLKEKGLQIEHEPKEESQDQKTCFVKVHVPWEILLRNAERMKMKMPLKEEKVEEQKKGSSGMCSCFGSIYRKMVSPCLLNSEGVEEREEPDYYTSEFVRDKMDFFDIKDEKTFFTNSQRSRIAYRLMSETRFGTKRIDIGINNLIGEGGYLAAFPLHEGKHKSSESKIPANANLRRLLYWEWARWGRWYKFQPLDLIREYLGDKIALYFAFMGYYTKWLWSATIVGLAVMIYGIVTVVNWRTVSQEVCDETYPTYAGNLTMCPLCDEDCSYWKLKTSCLASRITYVFDNEATIFFAVFMSMWATMFLEFWKRRQFQLSYEWDLVDYDEERDLIRPEYEAQVTRERLNPITGDMEPYLSTKDKYTRTCFSLVTVFFWILVIIAAVFAIIVYRLAISAIFAVSIDLSSLGAIGTFATPAMLTTITASLLSLIVIMLLNKVYEKVALWLTELELPRTQTEFEDRFTFKMFCFQFVNFYSYLFYIAFFKSTITGSPGNYNYLFGEWRWEECDAGGCMYELSIQLIIIMFGKQLWNNIVELVLPWAQTKYRQWKSQKVSAEMKDNEYTRWEQDYDLNQFKEMDLFYEYLEMVIQFGFVTLFVAAFPLAPVLALINNIIEIRLDANKFICELRRPLAHKCSDIGAWYYLLEFIGNLAVVTNAFTIAITSEAIPKLVYYYVYSLEIYPESTYVVSCILFHNILQGYVNNSMSYFNTSDFDLRSYGHAIKLICIYYSRYPGYLSPPNANPPYAFTTQYWHNIAGKLAFIIVVEHVVFLLKRLLDYLIPDRPRKLRDKIRREHFLVQNMMFKAETDKLRQQFSRKIILHRWP</sequence>
<dbReference type="PANTHER" id="PTHR12308">
    <property type="entry name" value="ANOCTAMIN"/>
    <property type="match status" value="1"/>
</dbReference>
<feature type="transmembrane region" description="Helical" evidence="8">
    <location>
        <begin position="622"/>
        <end position="645"/>
    </location>
</feature>
<feature type="transmembrane region" description="Helical" evidence="8">
    <location>
        <begin position="676"/>
        <end position="699"/>
    </location>
</feature>
<feature type="transmembrane region" description="Helical" evidence="8">
    <location>
        <begin position="403"/>
        <end position="429"/>
    </location>
</feature>
<dbReference type="InterPro" id="IPR007632">
    <property type="entry name" value="Anoctamin"/>
</dbReference>
<evidence type="ECO:0000256" key="3">
    <source>
        <dbReference type="ARBA" id="ARBA00022475"/>
    </source>
</evidence>
<reference evidence="11" key="2">
    <citation type="submission" date="2025-08" db="UniProtKB">
        <authorList>
            <consortium name="Ensembl"/>
        </authorList>
    </citation>
    <scope>IDENTIFICATION</scope>
</reference>
<dbReference type="eggNOG" id="KOG2514">
    <property type="taxonomic scope" value="Eukaryota"/>
</dbReference>
<accession>H2YZL7</accession>
<reference evidence="11" key="3">
    <citation type="submission" date="2025-09" db="UniProtKB">
        <authorList>
            <consortium name="Ensembl"/>
        </authorList>
    </citation>
    <scope>IDENTIFICATION</scope>
</reference>
<reference evidence="12" key="1">
    <citation type="submission" date="2003-08" db="EMBL/GenBank/DDBJ databases">
        <authorList>
            <person name="Birren B."/>
            <person name="Nusbaum C."/>
            <person name="Abebe A."/>
            <person name="Abouelleil A."/>
            <person name="Adekoya E."/>
            <person name="Ait-zahra M."/>
            <person name="Allen N."/>
            <person name="Allen T."/>
            <person name="An P."/>
            <person name="Anderson M."/>
            <person name="Anderson S."/>
            <person name="Arachchi H."/>
            <person name="Armbruster J."/>
            <person name="Bachantsang P."/>
            <person name="Baldwin J."/>
            <person name="Barry A."/>
            <person name="Bayul T."/>
            <person name="Blitshsteyn B."/>
            <person name="Bloom T."/>
            <person name="Blye J."/>
            <person name="Boguslavskiy L."/>
            <person name="Borowsky M."/>
            <person name="Boukhgalter B."/>
            <person name="Brunache A."/>
            <person name="Butler J."/>
            <person name="Calixte N."/>
            <person name="Calvo S."/>
            <person name="Camarata J."/>
            <person name="Campo K."/>
            <person name="Chang J."/>
            <person name="Cheshatsang Y."/>
            <person name="Citroen M."/>
            <person name="Collymore A."/>
            <person name="Considine T."/>
            <person name="Cook A."/>
            <person name="Cooke P."/>
            <person name="Corum B."/>
            <person name="Cuomo C."/>
            <person name="David R."/>
            <person name="Dawoe T."/>
            <person name="Degray S."/>
            <person name="Dodge S."/>
            <person name="Dooley K."/>
            <person name="Dorje P."/>
            <person name="Dorjee K."/>
            <person name="Dorris L."/>
            <person name="Duffey N."/>
            <person name="Dupes A."/>
            <person name="Elkins T."/>
            <person name="Engels R."/>
            <person name="Erickson J."/>
            <person name="Farina A."/>
            <person name="Faro S."/>
            <person name="Ferreira P."/>
            <person name="Fischer H."/>
            <person name="Fitzgerald M."/>
            <person name="Foley K."/>
            <person name="Gage D."/>
            <person name="Galagan J."/>
            <person name="Gearin G."/>
            <person name="Gnerre S."/>
            <person name="Gnirke A."/>
            <person name="Goyette A."/>
            <person name="Graham J."/>
            <person name="Grandbois E."/>
            <person name="Gyaltsen K."/>
            <person name="Hafez N."/>
            <person name="Hagopian D."/>
            <person name="Hagos B."/>
            <person name="Hall J."/>
            <person name="Hatcher B."/>
            <person name="Heller A."/>
            <person name="Higgins H."/>
            <person name="Honan T."/>
            <person name="Horn A."/>
            <person name="Houde N."/>
            <person name="Hughes L."/>
            <person name="Hulme W."/>
            <person name="Husby E."/>
            <person name="Iliev I."/>
            <person name="Jaffe D."/>
            <person name="Jones C."/>
            <person name="Kamal M."/>
            <person name="Kamat A."/>
            <person name="Kamvysselis M."/>
            <person name="Karlsson E."/>
            <person name="Kells C."/>
            <person name="Kieu A."/>
            <person name="Kisner P."/>
            <person name="Kodira C."/>
            <person name="Kulbokas E."/>
            <person name="Labutti K."/>
            <person name="Lama D."/>
            <person name="Landers T."/>
            <person name="Leger J."/>
            <person name="Levine S."/>
            <person name="Lewis D."/>
            <person name="Lewis T."/>
            <person name="Lindblad-toh K."/>
            <person name="Liu X."/>
            <person name="Lokyitsang T."/>
            <person name="Lokyitsang Y."/>
            <person name="Lucien O."/>
            <person name="Lui A."/>
            <person name="Ma L.J."/>
            <person name="Mabbitt R."/>
            <person name="Macdonald J."/>
            <person name="Maclean C."/>
            <person name="Major J."/>
            <person name="Manning J."/>
            <person name="Marabella R."/>
            <person name="Maru K."/>
            <person name="Matthews C."/>
            <person name="Mauceli E."/>
            <person name="Mccarthy M."/>
            <person name="Mcdonough S."/>
            <person name="Mcghee T."/>
            <person name="Meldrim J."/>
            <person name="Meneus L."/>
            <person name="Mesirov J."/>
            <person name="Mihalev A."/>
            <person name="Mihova T."/>
            <person name="Mikkelsen T."/>
            <person name="Mlenga V."/>
            <person name="Moru K."/>
            <person name="Mozes J."/>
            <person name="Mulrain L."/>
            <person name="Munson G."/>
            <person name="Naylor J."/>
            <person name="Newes C."/>
            <person name="Nguyen C."/>
            <person name="Nguyen N."/>
            <person name="Nguyen T."/>
            <person name="Nicol R."/>
            <person name="Nielsen C."/>
            <person name="Nizzari M."/>
            <person name="Norbu C."/>
            <person name="Norbu N."/>
            <person name="O'donnell P."/>
            <person name="Okoawo O."/>
            <person name="O'leary S."/>
            <person name="Omotosho B."/>
            <person name="O'neill K."/>
            <person name="Osman S."/>
            <person name="Parker S."/>
            <person name="Perrin D."/>
            <person name="Phunkhang P."/>
            <person name="Piqani B."/>
            <person name="Purcell S."/>
            <person name="Rachupka T."/>
            <person name="Ramasamy U."/>
            <person name="Rameau R."/>
            <person name="Ray V."/>
            <person name="Raymond C."/>
            <person name="Retta R."/>
            <person name="Richardson S."/>
            <person name="Rise C."/>
            <person name="Rodriguez J."/>
            <person name="Rogers J."/>
            <person name="Rogov P."/>
            <person name="Rutman M."/>
            <person name="Schupbach R."/>
            <person name="Seaman C."/>
            <person name="Settipalli S."/>
            <person name="Sharpe T."/>
            <person name="Sheridan J."/>
            <person name="Sherpa N."/>
            <person name="Shi J."/>
            <person name="Smirnov S."/>
            <person name="Smith C."/>
            <person name="Sougnez C."/>
            <person name="Spencer B."/>
            <person name="Stalker J."/>
            <person name="Stange-thomann N."/>
            <person name="Stavropoulos S."/>
            <person name="Stetson K."/>
            <person name="Stone C."/>
            <person name="Stone S."/>
            <person name="Stubbs M."/>
            <person name="Talamas J."/>
            <person name="Tchuinga P."/>
            <person name="Tenzing P."/>
            <person name="Tesfaye S."/>
            <person name="Theodore J."/>
            <person name="Thoulutsang Y."/>
            <person name="Topham K."/>
            <person name="Towey S."/>
            <person name="Tsamla T."/>
            <person name="Tsomo N."/>
            <person name="Vallee D."/>
            <person name="Vassiliev H."/>
            <person name="Venkataraman V."/>
            <person name="Vinson J."/>
            <person name="Vo A."/>
            <person name="Wade C."/>
            <person name="Wang S."/>
            <person name="Wangchuk T."/>
            <person name="Wangdi T."/>
            <person name="Whittaker C."/>
            <person name="Wilkinson J."/>
            <person name="Wu Y."/>
            <person name="Wyman D."/>
            <person name="Yadav S."/>
            <person name="Yang S."/>
            <person name="Yang X."/>
            <person name="Yeager S."/>
            <person name="Yee E."/>
            <person name="Young G."/>
            <person name="Zainoun J."/>
            <person name="Zembeck L."/>
            <person name="Zimmer A."/>
            <person name="Zody M."/>
            <person name="Lander E."/>
        </authorList>
    </citation>
    <scope>NUCLEOTIDE SEQUENCE [LARGE SCALE GENOMIC DNA]</scope>
</reference>
<evidence type="ECO:0000313" key="11">
    <source>
        <dbReference type="Ensembl" id="ENSCSAVP00000010779.1"/>
    </source>
</evidence>
<feature type="domain" description="Anoctamin dimerisation" evidence="10">
    <location>
        <begin position="1"/>
        <end position="230"/>
    </location>
</feature>
<protein>
    <recommendedName>
        <fullName evidence="8">Anoctamin</fullName>
    </recommendedName>
</protein>
<feature type="transmembrane region" description="Helical" evidence="8">
    <location>
        <begin position="449"/>
        <end position="471"/>
    </location>
</feature>
<evidence type="ECO:0000256" key="2">
    <source>
        <dbReference type="ARBA" id="ARBA00009671"/>
    </source>
</evidence>
<dbReference type="Ensembl" id="ENSCSAVT00000010909.1">
    <property type="protein sequence ID" value="ENSCSAVP00000010779.1"/>
    <property type="gene ID" value="ENSCSAVG00000006323.1"/>
</dbReference>
<dbReference type="InterPro" id="IPR049452">
    <property type="entry name" value="Anoctamin_TM"/>
</dbReference>
<evidence type="ECO:0000256" key="5">
    <source>
        <dbReference type="ARBA" id="ARBA00022989"/>
    </source>
</evidence>
<evidence type="ECO:0000256" key="4">
    <source>
        <dbReference type="ARBA" id="ARBA00022692"/>
    </source>
</evidence>
<dbReference type="GeneTree" id="ENSGT00940000167580"/>
<comment type="similarity">
    <text evidence="2 8">Belongs to the anoctamin family.</text>
</comment>
<comment type="subcellular location">
    <subcellularLocation>
        <location evidence="1">Cell membrane</location>
        <topology evidence="1">Multi-pass membrane protein</topology>
    </subcellularLocation>
    <subcellularLocation>
        <location evidence="8">Membrane</location>
        <topology evidence="8">Multi-pass membrane protein</topology>
    </subcellularLocation>
</comment>
<dbReference type="Proteomes" id="UP000007875">
    <property type="component" value="Unassembled WGS sequence"/>
</dbReference>
<feature type="transmembrane region" description="Helical" evidence="8">
    <location>
        <begin position="719"/>
        <end position="736"/>
    </location>
</feature>
<evidence type="ECO:0000256" key="7">
    <source>
        <dbReference type="ARBA" id="ARBA00023180"/>
    </source>
</evidence>
<proteinExistence type="inferred from homology"/>
<evidence type="ECO:0000256" key="1">
    <source>
        <dbReference type="ARBA" id="ARBA00004651"/>
    </source>
</evidence>
<dbReference type="AlphaFoldDB" id="H2YZL7"/>
<dbReference type="Pfam" id="PF04547">
    <property type="entry name" value="Anoctamin"/>
    <property type="match status" value="1"/>
</dbReference>
<dbReference type="Pfam" id="PF16178">
    <property type="entry name" value="Anoct_dimer"/>
    <property type="match status" value="1"/>
</dbReference>
<keyword evidence="5 8" id="KW-1133">Transmembrane helix</keyword>
<evidence type="ECO:0000313" key="12">
    <source>
        <dbReference type="Proteomes" id="UP000007875"/>
    </source>
</evidence>
<dbReference type="GO" id="GO:0005886">
    <property type="term" value="C:plasma membrane"/>
    <property type="evidence" value="ECO:0007669"/>
    <property type="project" value="UniProtKB-SubCell"/>
</dbReference>
<keyword evidence="12" id="KW-1185">Reference proteome</keyword>
<evidence type="ECO:0000259" key="9">
    <source>
        <dbReference type="Pfam" id="PF04547"/>
    </source>
</evidence>
<name>H2YZL7_CIOSA</name>
<dbReference type="InParanoid" id="H2YZL7"/>
<keyword evidence="6 8" id="KW-0472">Membrane</keyword>
<dbReference type="PANTHER" id="PTHR12308:SF84">
    <property type="entry name" value="ANOCTAMIN"/>
    <property type="match status" value="1"/>
</dbReference>
<dbReference type="GO" id="GO:0005254">
    <property type="term" value="F:chloride channel activity"/>
    <property type="evidence" value="ECO:0007669"/>
    <property type="project" value="TreeGrafter"/>
</dbReference>
<evidence type="ECO:0000256" key="6">
    <source>
        <dbReference type="ARBA" id="ARBA00023136"/>
    </source>
</evidence>
<keyword evidence="3" id="KW-1003">Cell membrane</keyword>
<feature type="transmembrane region" description="Helical" evidence="8">
    <location>
        <begin position="327"/>
        <end position="346"/>
    </location>
</feature>
<feature type="domain" description="Anoctamin transmembrane" evidence="9">
    <location>
        <begin position="233"/>
        <end position="829"/>
    </location>
</feature>
<dbReference type="GO" id="GO:0046983">
    <property type="term" value="F:protein dimerization activity"/>
    <property type="evidence" value="ECO:0007669"/>
    <property type="project" value="InterPro"/>
</dbReference>
<dbReference type="InterPro" id="IPR032394">
    <property type="entry name" value="Anoct_dimer"/>
</dbReference>